<sequence>MIIHTEEDVILLVKQDKWLMDILRTAAQLHLPDWWVCAGVVRSKFWDVLHGYQEPTPAADIDVIYFDPSNLDEENEKVLEHRLAELRPGLPWSVKNEARMHKVNNLPPYLSSVDAISKFPETATSIGISLSSVGEVLLTAPWGVQDLVHLRVKPTPFFRAAPNGAQIYEQRIAQKQWTRQWPNLSIFGMTD</sequence>
<comment type="caution">
    <text evidence="1">The sequence shown here is derived from an EMBL/GenBank/DDBJ whole genome shotgun (WGS) entry which is preliminary data.</text>
</comment>
<dbReference type="GO" id="GO:0016740">
    <property type="term" value="F:transferase activity"/>
    <property type="evidence" value="ECO:0007669"/>
    <property type="project" value="UniProtKB-KW"/>
</dbReference>
<dbReference type="RefSeq" id="WP_127197662.1">
    <property type="nucleotide sequence ID" value="NZ_RZNX01000001.1"/>
</dbReference>
<gene>
    <name evidence="1" type="ORF">EJP77_02915</name>
</gene>
<accession>A0A433XPJ7</accession>
<proteinExistence type="predicted"/>
<dbReference type="EMBL" id="RZNX01000001">
    <property type="protein sequence ID" value="RUT35966.1"/>
    <property type="molecule type" value="Genomic_DNA"/>
</dbReference>
<dbReference type="OrthoDB" id="1901124at2"/>
<evidence type="ECO:0000313" key="2">
    <source>
        <dbReference type="Proteomes" id="UP000272464"/>
    </source>
</evidence>
<dbReference type="Proteomes" id="UP000272464">
    <property type="component" value="Unassembled WGS sequence"/>
</dbReference>
<reference evidence="1 2" key="1">
    <citation type="submission" date="2018-12" db="EMBL/GenBank/DDBJ databases">
        <authorList>
            <person name="Sun L."/>
            <person name="Chen Z."/>
        </authorList>
    </citation>
    <scope>NUCLEOTIDE SEQUENCE [LARGE SCALE GENOMIC DNA]</scope>
    <source>
        <strain evidence="1 2">3-5-3</strain>
    </source>
</reference>
<dbReference type="PANTHER" id="PTHR39166">
    <property type="entry name" value="BLL1166 PROTEIN"/>
    <property type="match status" value="1"/>
</dbReference>
<keyword evidence="2" id="KW-1185">Reference proteome</keyword>
<name>A0A433XPJ7_9BACL</name>
<organism evidence="1 2">
    <name type="scientific">Paenibacillus zeisoli</name>
    <dbReference type="NCBI Taxonomy" id="2496267"/>
    <lineage>
        <taxon>Bacteria</taxon>
        <taxon>Bacillati</taxon>
        <taxon>Bacillota</taxon>
        <taxon>Bacilli</taxon>
        <taxon>Bacillales</taxon>
        <taxon>Paenibacillaceae</taxon>
        <taxon>Paenibacillus</taxon>
    </lineage>
</organism>
<dbReference type="PANTHER" id="PTHR39166:SF1">
    <property type="entry name" value="BLL1166 PROTEIN"/>
    <property type="match status" value="1"/>
</dbReference>
<protein>
    <submittedName>
        <fullName evidence="1">Nucleotidyltransferase family protein</fullName>
    </submittedName>
</protein>
<dbReference type="AlphaFoldDB" id="A0A433XPJ7"/>
<keyword evidence="1" id="KW-0808">Transferase</keyword>
<evidence type="ECO:0000313" key="1">
    <source>
        <dbReference type="EMBL" id="RUT35966.1"/>
    </source>
</evidence>
<dbReference type="Pfam" id="PF06042">
    <property type="entry name" value="NTP_transf_6"/>
    <property type="match status" value="1"/>
</dbReference>
<dbReference type="InterPro" id="IPR009267">
    <property type="entry name" value="NTP_transf_6"/>
</dbReference>